<gene>
    <name evidence="2" type="ORF">O0955_08135</name>
</gene>
<organism evidence="2 3">
    <name type="scientific">Pedobacter punctiformis</name>
    <dbReference type="NCBI Taxonomy" id="3004097"/>
    <lineage>
        <taxon>Bacteria</taxon>
        <taxon>Pseudomonadati</taxon>
        <taxon>Bacteroidota</taxon>
        <taxon>Sphingobacteriia</taxon>
        <taxon>Sphingobacteriales</taxon>
        <taxon>Sphingobacteriaceae</taxon>
        <taxon>Pedobacter</taxon>
    </lineage>
</organism>
<sequence>MNTAHLINIAKEVIPDLALVKDNIYKGTLNIEDKVAGIYYIDFSNKSRDDFEDFQEDLLSDEFYSNPGNLQWNYYLFLLNDKLNADEKSTIEKNDKYARKFVLDEKGFEDFFQYEEADKVSQTNIVADWKTALEEVDLQEVYTEASYVEILNRFSSNSTKKDEPSKIRKGNSDASKINFVNKVLLKDNYRKQPSKVREFAFGKVNLVKGINGVGKTSVFEAIELMLCGRSMRNSAFKNPDGCIEAQFNDDKHIQKFQHSNNQLFQSRDLSWYGSTYPQGNYLFNSFNRFNYFNADAGQDFASSTTDGQIRDALFNIVLGPEFGYIEERTQKMLERIRPEYNKIKDLMDKAEKEVDRTSAVIASYKEPEHLKFITQKVAENITVLNFVEQNLEITINGTKVEDLNNQLSVIFKNFSDSDFIYNSIIDFQRAESDFFPKKKAYNDLIAQVKNCNQLASVQTALQKQLEQDIDVIKKSLIYLGDEQLLKLNGIESDIKEQEFNLRKIDFVRQQLKEISISEYKMEMTVSELERIYREETGKYRKEISEIEMQLKNELEKLGKIDQLVSEIKLQGREFIRLDPNALNCPMCQTLFKRSDLETQIREIIFGSPKEDTGKKPFDSEKLEELRSKTKNIEQKILEINKIKDTHLGYYGSVTSTETLKILSDQLETVLASWEERNGKVKQMKELVEFAELAGVSEKELKELKFKIENSFDRKFTFTTANKDKLESEMKSLENKLGESKLQLQNILKDRLSKGMEVKRLLDIPSENSLSITETDKIIDQKSNEIEIFRDIFSKLQTVINLALNDQVSEYKRKSDLLNENIRTYKEAVQGQLILNQTKEALELNNKLLKDNRPKLTRFEKAYFKLKELTSGQASDHVDKFFSQNFAEIIDIFKAIHIPKEFVDIKFIDGKQLLLVDEDGKERSVTEISTGQRSALALSIFLSLNKKLQNGPEIIMFDDPVAFIDDLNALSFLDYLRMYVLPSGKQIFFATANMRLAHLFEKKFSFLENDFKHWHLVR</sequence>
<reference evidence="2" key="1">
    <citation type="submission" date="2022-12" db="EMBL/GenBank/DDBJ databases">
        <title>Genome sequence of HCMS5-2.</title>
        <authorList>
            <person name="Woo H."/>
        </authorList>
    </citation>
    <scope>NUCLEOTIDE SEQUENCE</scope>
    <source>
        <strain evidence="2">HCMS5-2</strain>
    </source>
</reference>
<dbReference type="SUPFAM" id="SSF52540">
    <property type="entry name" value="P-loop containing nucleoside triphosphate hydrolases"/>
    <property type="match status" value="1"/>
</dbReference>
<dbReference type="PANTHER" id="PTHR32114">
    <property type="entry name" value="ABC TRANSPORTER ABCH.3"/>
    <property type="match status" value="1"/>
</dbReference>
<keyword evidence="1" id="KW-0175">Coiled coil</keyword>
<evidence type="ECO:0000313" key="3">
    <source>
        <dbReference type="Proteomes" id="UP001144347"/>
    </source>
</evidence>
<evidence type="ECO:0000313" key="2">
    <source>
        <dbReference type="EMBL" id="MCZ4243975.1"/>
    </source>
</evidence>
<feature type="coiled-coil region" evidence="1">
    <location>
        <begin position="715"/>
        <end position="749"/>
    </location>
</feature>
<keyword evidence="3" id="KW-1185">Reference proteome</keyword>
<name>A0ABT4L7R9_9SPHI</name>
<dbReference type="RefSeq" id="WP_269427042.1">
    <property type="nucleotide sequence ID" value="NZ_JAPWGM010000002.1"/>
</dbReference>
<evidence type="ECO:0000256" key="1">
    <source>
        <dbReference type="SAM" id="Coils"/>
    </source>
</evidence>
<accession>A0ABT4L7R9</accession>
<dbReference type="Proteomes" id="UP001144347">
    <property type="component" value="Unassembled WGS sequence"/>
</dbReference>
<dbReference type="PANTHER" id="PTHR32114:SF2">
    <property type="entry name" value="ABC TRANSPORTER ABCH.3"/>
    <property type="match status" value="1"/>
</dbReference>
<dbReference type="InterPro" id="IPR027417">
    <property type="entry name" value="P-loop_NTPase"/>
</dbReference>
<feature type="coiled-coil region" evidence="1">
    <location>
        <begin position="800"/>
        <end position="827"/>
    </location>
</feature>
<dbReference type="Gene3D" id="3.40.50.300">
    <property type="entry name" value="P-loop containing nucleotide triphosphate hydrolases"/>
    <property type="match status" value="2"/>
</dbReference>
<proteinExistence type="predicted"/>
<dbReference type="CDD" id="cd00267">
    <property type="entry name" value="ABC_ATPase"/>
    <property type="match status" value="1"/>
</dbReference>
<evidence type="ECO:0008006" key="4">
    <source>
        <dbReference type="Google" id="ProtNLM"/>
    </source>
</evidence>
<comment type="caution">
    <text evidence="2">The sequence shown here is derived from an EMBL/GenBank/DDBJ whole genome shotgun (WGS) entry which is preliminary data.</text>
</comment>
<protein>
    <recommendedName>
        <fullName evidence="4">Rad50/SbcC-type AAA domain-containing protein</fullName>
    </recommendedName>
</protein>
<dbReference type="EMBL" id="JAPWGM010000002">
    <property type="protein sequence ID" value="MCZ4243975.1"/>
    <property type="molecule type" value="Genomic_DNA"/>
</dbReference>